<name>W4Q629_9BACI</name>
<dbReference type="AlphaFoldDB" id="W4Q629"/>
<dbReference type="RefSeq" id="WP_034748598.1">
    <property type="nucleotide sequence ID" value="NZ_BAUT01000049.1"/>
</dbReference>
<feature type="transmembrane region" description="Helical" evidence="1">
    <location>
        <begin position="37"/>
        <end position="61"/>
    </location>
</feature>
<keyword evidence="1" id="KW-0812">Transmembrane</keyword>
<feature type="transmembrane region" description="Helical" evidence="1">
    <location>
        <begin position="248"/>
        <end position="268"/>
    </location>
</feature>
<feature type="transmembrane region" description="Helical" evidence="1">
    <location>
        <begin position="81"/>
        <end position="100"/>
    </location>
</feature>
<protein>
    <submittedName>
        <fullName evidence="2">Uncharacterized protein</fullName>
    </submittedName>
</protein>
<dbReference type="STRING" id="1236970.JCM9140_3550"/>
<organism evidence="2 3">
    <name type="scientific">Halalkalibacter wakoensis JCM 9140</name>
    <dbReference type="NCBI Taxonomy" id="1236970"/>
    <lineage>
        <taxon>Bacteria</taxon>
        <taxon>Bacillati</taxon>
        <taxon>Bacillota</taxon>
        <taxon>Bacilli</taxon>
        <taxon>Bacillales</taxon>
        <taxon>Bacillaceae</taxon>
        <taxon>Halalkalibacter</taxon>
    </lineage>
</organism>
<keyword evidence="3" id="KW-1185">Reference proteome</keyword>
<comment type="caution">
    <text evidence="2">The sequence shown here is derived from an EMBL/GenBank/DDBJ whole genome shotgun (WGS) entry which is preliminary data.</text>
</comment>
<keyword evidence="1" id="KW-1133">Transmembrane helix</keyword>
<evidence type="ECO:0000313" key="3">
    <source>
        <dbReference type="Proteomes" id="UP000018890"/>
    </source>
</evidence>
<accession>W4Q629</accession>
<feature type="transmembrane region" description="Helical" evidence="1">
    <location>
        <begin position="107"/>
        <end position="126"/>
    </location>
</feature>
<feature type="transmembrane region" description="Helical" evidence="1">
    <location>
        <begin position="12"/>
        <end position="28"/>
    </location>
</feature>
<dbReference type="OrthoDB" id="2942986at2"/>
<sequence length="286" mass="34012">MWTKRKNKNKYPYIILGLIQGIILLVTFRKHVNRKKLVVLIMSYTGFAYLFEYVVVVLFRGYEYRPKFLKNKELDNIVGSVWSQLFYVPVAALFITAFKFGWKMKLFYSLFFAMIEKFFIQLGIFRNFWWKTRYTFVMIYFSFLLNDYWKKGLDKRNSIVLNISFFNMVQATWMNTVFVLALMKKVQYGIGNHFNWKEHLLVSPIRGLIVSVAASFLRVANKPTTYVKLLLTMVSCDLFLFKKGMLKVNGWFVLPIIYSTTLVSTYFYKSLLFSSLKKEDKVPERN</sequence>
<evidence type="ECO:0000313" key="2">
    <source>
        <dbReference type="EMBL" id="GAE27405.1"/>
    </source>
</evidence>
<proteinExistence type="predicted"/>
<keyword evidence="1" id="KW-0472">Membrane</keyword>
<feature type="transmembrane region" description="Helical" evidence="1">
    <location>
        <begin position="201"/>
        <end position="219"/>
    </location>
</feature>
<evidence type="ECO:0000256" key="1">
    <source>
        <dbReference type="SAM" id="Phobius"/>
    </source>
</evidence>
<reference evidence="2" key="1">
    <citation type="journal article" date="2014" name="Genome Announc.">
        <title>Draft Genome Sequences of Three Alkaliphilic Bacillus Strains, Bacillus wakoensis JCM 9140T, Bacillus akibai JCM 9157T, and Bacillus hemicellulosilyticus JCM 9152T.</title>
        <authorList>
            <person name="Yuki M."/>
            <person name="Oshima K."/>
            <person name="Suda W."/>
            <person name="Oshida Y."/>
            <person name="Kitamura K."/>
            <person name="Iida T."/>
            <person name="Hattori M."/>
            <person name="Ohkuma M."/>
        </authorList>
    </citation>
    <scope>NUCLEOTIDE SEQUENCE [LARGE SCALE GENOMIC DNA]</scope>
    <source>
        <strain evidence="2">JCM 9140</strain>
    </source>
</reference>
<feature type="transmembrane region" description="Helical" evidence="1">
    <location>
        <begin position="226"/>
        <end position="242"/>
    </location>
</feature>
<gene>
    <name evidence="2" type="ORF">JCM9140_3550</name>
</gene>
<dbReference type="Proteomes" id="UP000018890">
    <property type="component" value="Unassembled WGS sequence"/>
</dbReference>
<dbReference type="EMBL" id="BAUT01000049">
    <property type="protein sequence ID" value="GAE27405.1"/>
    <property type="molecule type" value="Genomic_DNA"/>
</dbReference>
<feature type="transmembrane region" description="Helical" evidence="1">
    <location>
        <begin position="161"/>
        <end position="181"/>
    </location>
</feature>